<evidence type="ECO:0000313" key="1">
    <source>
        <dbReference type="EMBL" id="AQP50631.1"/>
    </source>
</evidence>
<name>A0A1Q2CX57_9ACTN</name>
<reference evidence="1 2" key="1">
    <citation type="journal article" date="2008" name="Int. J. Syst. Evol. Microbiol.">
        <title>Tessaracoccus flavescens sp. nov., isolated from marine sediment.</title>
        <authorList>
            <person name="Lee D.W."/>
            <person name="Lee S.D."/>
        </authorList>
    </citation>
    <scope>NUCLEOTIDE SEQUENCE [LARGE SCALE GENOMIC DNA]</scope>
    <source>
        <strain evidence="1 2">SST-39T</strain>
    </source>
</reference>
<organism evidence="1 2">
    <name type="scientific">Tessaracoccus flavescens</name>
    <dbReference type="NCBI Taxonomy" id="399497"/>
    <lineage>
        <taxon>Bacteria</taxon>
        <taxon>Bacillati</taxon>
        <taxon>Actinomycetota</taxon>
        <taxon>Actinomycetes</taxon>
        <taxon>Propionibacteriales</taxon>
        <taxon>Propionibacteriaceae</taxon>
        <taxon>Tessaracoccus</taxon>
    </lineage>
</organism>
<dbReference type="RefSeq" id="WP_077349163.1">
    <property type="nucleotide sequence ID" value="NZ_CP019607.1"/>
</dbReference>
<keyword evidence="2" id="KW-1185">Reference proteome</keyword>
<accession>A0A1Q2CX57</accession>
<dbReference type="AlphaFoldDB" id="A0A1Q2CX57"/>
<evidence type="ECO:0000313" key="2">
    <source>
        <dbReference type="Proteomes" id="UP000188235"/>
    </source>
</evidence>
<sequence>MAELVADARANPYVQWRAALVPGQRNADDIISTPDGTAMELLFDEIDPEVARSEVESGALVVWGGCGCGDTDCGELEWPDIDELGEAEPRFDWAGLWQAGQRRVVFAHGSVRWGRFVR</sequence>
<protein>
    <submittedName>
        <fullName evidence="1">Uncharacterized protein</fullName>
    </submittedName>
</protein>
<dbReference type="EMBL" id="CP019607">
    <property type="protein sequence ID" value="AQP50631.1"/>
    <property type="molecule type" value="Genomic_DNA"/>
</dbReference>
<proteinExistence type="predicted"/>
<gene>
    <name evidence="1" type="ORF">BW733_07075</name>
</gene>
<dbReference type="STRING" id="399497.BW733_07075"/>
<dbReference type="Proteomes" id="UP000188235">
    <property type="component" value="Chromosome"/>
</dbReference>
<dbReference type="OrthoDB" id="4867826at2"/>
<dbReference type="KEGG" id="tfa:BW733_07075"/>